<dbReference type="InterPro" id="IPR011598">
    <property type="entry name" value="bHLH_dom"/>
</dbReference>
<evidence type="ECO:0000256" key="1">
    <source>
        <dbReference type="ARBA" id="ARBA00023015"/>
    </source>
</evidence>
<gene>
    <name evidence="5" type="ORF">QJS04_geneDACA008607</name>
</gene>
<reference evidence="5" key="2">
    <citation type="submission" date="2023-06" db="EMBL/GenBank/DDBJ databases">
        <authorList>
            <person name="Ma L."/>
            <person name="Liu K.-W."/>
            <person name="Li Z."/>
            <person name="Hsiao Y.-Y."/>
            <person name="Qi Y."/>
            <person name="Fu T."/>
            <person name="Tang G."/>
            <person name="Zhang D."/>
            <person name="Sun W.-H."/>
            <person name="Liu D.-K."/>
            <person name="Li Y."/>
            <person name="Chen G.-Z."/>
            <person name="Liu X.-D."/>
            <person name="Liao X.-Y."/>
            <person name="Jiang Y.-T."/>
            <person name="Yu X."/>
            <person name="Hao Y."/>
            <person name="Huang J."/>
            <person name="Zhao X.-W."/>
            <person name="Ke S."/>
            <person name="Chen Y.-Y."/>
            <person name="Wu W.-L."/>
            <person name="Hsu J.-L."/>
            <person name="Lin Y.-F."/>
            <person name="Huang M.-D."/>
            <person name="Li C.-Y."/>
            <person name="Huang L."/>
            <person name="Wang Z.-W."/>
            <person name="Zhao X."/>
            <person name="Zhong W.-Y."/>
            <person name="Peng D.-H."/>
            <person name="Ahmad S."/>
            <person name="Lan S."/>
            <person name="Zhang J.-S."/>
            <person name="Tsai W.-C."/>
            <person name="Van De Peer Y."/>
            <person name="Liu Z.-J."/>
        </authorList>
    </citation>
    <scope>NUCLEOTIDE SEQUENCE</scope>
    <source>
        <strain evidence="5">SCP</strain>
        <tissue evidence="5">Leaves</tissue>
    </source>
</reference>
<reference evidence="5" key="1">
    <citation type="journal article" date="2023" name="Nat. Commun.">
        <title>Diploid and tetraploid genomes of Acorus and the evolution of monocots.</title>
        <authorList>
            <person name="Ma L."/>
            <person name="Liu K.W."/>
            <person name="Li Z."/>
            <person name="Hsiao Y.Y."/>
            <person name="Qi Y."/>
            <person name="Fu T."/>
            <person name="Tang G.D."/>
            <person name="Zhang D."/>
            <person name="Sun W.H."/>
            <person name="Liu D.K."/>
            <person name="Li Y."/>
            <person name="Chen G.Z."/>
            <person name="Liu X.D."/>
            <person name="Liao X.Y."/>
            <person name="Jiang Y.T."/>
            <person name="Yu X."/>
            <person name="Hao Y."/>
            <person name="Huang J."/>
            <person name="Zhao X.W."/>
            <person name="Ke S."/>
            <person name="Chen Y.Y."/>
            <person name="Wu W.L."/>
            <person name="Hsu J.L."/>
            <person name="Lin Y.F."/>
            <person name="Huang M.D."/>
            <person name="Li C.Y."/>
            <person name="Huang L."/>
            <person name="Wang Z.W."/>
            <person name="Zhao X."/>
            <person name="Zhong W.Y."/>
            <person name="Peng D.H."/>
            <person name="Ahmad S."/>
            <person name="Lan S."/>
            <person name="Zhang J.S."/>
            <person name="Tsai W.C."/>
            <person name="Van de Peer Y."/>
            <person name="Liu Z.J."/>
        </authorList>
    </citation>
    <scope>NUCLEOTIDE SEQUENCE</scope>
    <source>
        <strain evidence="5">SCP</strain>
    </source>
</reference>
<evidence type="ECO:0000313" key="5">
    <source>
        <dbReference type="EMBL" id="KAK1263321.1"/>
    </source>
</evidence>
<organism evidence="5 6">
    <name type="scientific">Acorus gramineus</name>
    <name type="common">Dwarf sweet flag</name>
    <dbReference type="NCBI Taxonomy" id="55184"/>
    <lineage>
        <taxon>Eukaryota</taxon>
        <taxon>Viridiplantae</taxon>
        <taxon>Streptophyta</taxon>
        <taxon>Embryophyta</taxon>
        <taxon>Tracheophyta</taxon>
        <taxon>Spermatophyta</taxon>
        <taxon>Magnoliopsida</taxon>
        <taxon>Liliopsida</taxon>
        <taxon>Acoraceae</taxon>
        <taxon>Acorus</taxon>
    </lineage>
</organism>
<feature type="compositionally biased region" description="Basic and acidic residues" evidence="3">
    <location>
        <begin position="694"/>
        <end position="706"/>
    </location>
</feature>
<dbReference type="EMBL" id="JAUJYN010000009">
    <property type="protein sequence ID" value="KAK1263321.1"/>
    <property type="molecule type" value="Genomic_DNA"/>
</dbReference>
<evidence type="ECO:0000313" key="6">
    <source>
        <dbReference type="Proteomes" id="UP001179952"/>
    </source>
</evidence>
<dbReference type="PANTHER" id="PTHR46196">
    <property type="entry name" value="TRANSCRIPTION FACTOR BHLH155-LIKE ISOFORM X1-RELATED"/>
    <property type="match status" value="1"/>
</dbReference>
<dbReference type="Proteomes" id="UP001179952">
    <property type="component" value="Unassembled WGS sequence"/>
</dbReference>
<dbReference type="InterPro" id="IPR025610">
    <property type="entry name" value="MYC/MYB_N"/>
</dbReference>
<keyword evidence="1" id="KW-0805">Transcription regulation</keyword>
<accession>A0AAV9AGT2</accession>
<dbReference type="GO" id="GO:0003700">
    <property type="term" value="F:DNA-binding transcription factor activity"/>
    <property type="evidence" value="ECO:0007669"/>
    <property type="project" value="InterPro"/>
</dbReference>
<protein>
    <submittedName>
        <fullName evidence="5">Transcription factor LHW</fullName>
    </submittedName>
</protein>
<dbReference type="AlphaFoldDB" id="A0AAV9AGT2"/>
<dbReference type="InterPro" id="IPR043561">
    <property type="entry name" value="LHW-like"/>
</dbReference>
<dbReference type="Pfam" id="PF14215">
    <property type="entry name" value="bHLH-MYC_N"/>
    <property type="match status" value="1"/>
</dbReference>
<feature type="domain" description="BHLH" evidence="4">
    <location>
        <begin position="693"/>
        <end position="742"/>
    </location>
</feature>
<dbReference type="PANTHER" id="PTHR46196:SF4">
    <property type="entry name" value="TRANSCRIPTION FACTOR LHW"/>
    <property type="match status" value="1"/>
</dbReference>
<feature type="region of interest" description="Disordered" evidence="3">
    <location>
        <begin position="677"/>
        <end position="706"/>
    </location>
</feature>
<proteinExistence type="predicted"/>
<sequence length="904" mass="98203">MGVLLKETLRRLCVDGGWSYAMFWKIGQRNPAHLVWAEGHNEMIGVSGLSNLSRVEIVDPLCKEQQSGQDPLNDRIGRMVNKMMIPQVHVVGSGIIGCAALTGNHQWIFRETLGRDGCSDAGSLDCRLSSKDLAELNQQFLTGIQTIAIIPVLPHGVVQLGSTQMVMESIRFVNHVKILFTQLASVPGALLSENIQKALGQKVHVNASYGVPTLKPLSMNTHSELAVGDSFDRQALKTPQSGLAIHSSYASPSINALEVLSTSKEIMTCKDKSLGDSVHTMPSTIVKSLVSCVDQVESGSTKAKIIHPHPSVQLKQEWRSIISSGLSVASSVKDSVIVSLLGENESSNNVNNLGTSDSLPSDAWKSVNGDSFLESIIVPSGQSSDIGTARILNPANRTNNDHVISEEPQRDGVSSMNKHTTVALVREHEIDVLQANNIQSIDSDDHPSWLWSMPGFLEECSLIGSRVAQGDQSCHDACAGVDMPTPTDGDTFCRSGEISDALVRPPMGDELFEALSQGFKSNRAYGSLNDVNCKVDVDSQNLNREFCTSMTEIDKVVSEIISETHQDHLLEAVVSKVHSSVKQNSEDSVSCKTTITNISSASPHTSCPSYGWVSSEEKLQKGLVALSPSLVKVDAAISGSVASACSIGTVGDYSQMAGGYKSRISLWGEGRQQDMKVDNISATQSGKSNRKRTRPGENPRPRPKDRQMIQDRVKELREIVPNGAKCSIDSLLERTIKHMLFLQSVTKHADKLKETGEPKIKEGGLVLKDNFEGGATWAFEVGTQSMICPIIVEDLNPPRQMLVEMLCEERGFFLEIADLIRGLGLTILKGVMEARNNKVWARFAVEANSDVTRMEIFLSLVRILEPTMGSSSLVPKDLIIGDNVGLNAFHQPSIPATGMDSRMC</sequence>
<evidence type="ECO:0000259" key="4">
    <source>
        <dbReference type="PROSITE" id="PS50888"/>
    </source>
</evidence>
<name>A0AAV9AGT2_ACOGR</name>
<keyword evidence="6" id="KW-1185">Reference proteome</keyword>
<dbReference type="PROSITE" id="PS50888">
    <property type="entry name" value="BHLH"/>
    <property type="match status" value="1"/>
</dbReference>
<keyword evidence="2" id="KW-0804">Transcription</keyword>
<comment type="caution">
    <text evidence="5">The sequence shown here is derived from an EMBL/GenBank/DDBJ whole genome shotgun (WGS) entry which is preliminary data.</text>
</comment>
<dbReference type="CDD" id="cd18915">
    <property type="entry name" value="bHLH_AtLHW_like"/>
    <property type="match status" value="1"/>
</dbReference>
<evidence type="ECO:0000256" key="3">
    <source>
        <dbReference type="SAM" id="MobiDB-lite"/>
    </source>
</evidence>
<dbReference type="GO" id="GO:0046983">
    <property type="term" value="F:protein dimerization activity"/>
    <property type="evidence" value="ECO:0007669"/>
    <property type="project" value="InterPro"/>
</dbReference>
<dbReference type="Pfam" id="PF23176">
    <property type="entry name" value="bHLH_LHW"/>
    <property type="match status" value="1"/>
</dbReference>
<evidence type="ECO:0000256" key="2">
    <source>
        <dbReference type="ARBA" id="ARBA00023163"/>
    </source>
</evidence>